<dbReference type="EMBL" id="SMFN01000012">
    <property type="protein sequence ID" value="TDE03309.1"/>
    <property type="molecule type" value="Genomic_DNA"/>
</dbReference>
<evidence type="ECO:0000313" key="2">
    <source>
        <dbReference type="EMBL" id="TDE03309.1"/>
    </source>
</evidence>
<dbReference type="RefSeq" id="WP_132066588.1">
    <property type="nucleotide sequence ID" value="NZ_SMFN01000012.1"/>
</dbReference>
<comment type="caution">
    <text evidence="2">The sequence shown here is derived from an EMBL/GenBank/DDBJ whole genome shotgun (WGS) entry which is preliminary data.</text>
</comment>
<accession>A0A4R5CRW7</accession>
<dbReference type="Proteomes" id="UP000294644">
    <property type="component" value="Unassembled WGS sequence"/>
</dbReference>
<proteinExistence type="predicted"/>
<keyword evidence="1" id="KW-0812">Transmembrane</keyword>
<keyword evidence="1" id="KW-1133">Transmembrane helix</keyword>
<evidence type="ECO:0000313" key="3">
    <source>
        <dbReference type="Proteomes" id="UP000294644"/>
    </source>
</evidence>
<feature type="transmembrane region" description="Helical" evidence="1">
    <location>
        <begin position="129"/>
        <end position="147"/>
    </location>
</feature>
<sequence length="148" mass="17298">MKRILFSQNESAIKDDYFVIDGVVELDNVSNLSLKAFQIINDVENWKVIYKDTELEIRKKGEFLSIKSHYINKDESDRFIFYIYYVETNDISLMINLLKEDSLKINKELAFETEKLIDKLNKNAGLKKILIGIIAAIVISFIVWEIVK</sequence>
<evidence type="ECO:0000256" key="1">
    <source>
        <dbReference type="SAM" id="Phobius"/>
    </source>
</evidence>
<dbReference type="OrthoDB" id="9841759at2"/>
<dbReference type="AlphaFoldDB" id="A0A4R5CRW7"/>
<gene>
    <name evidence="2" type="ORF">E0F91_11000</name>
</gene>
<reference evidence="2 3" key="1">
    <citation type="submission" date="2019-03" db="EMBL/GenBank/DDBJ databases">
        <title>Flavobacterium LB-D12 sp. nov., isolated from arctic soil.</title>
        <authorList>
            <person name="Chaudhary D.K."/>
        </authorList>
    </citation>
    <scope>NUCLEOTIDE SEQUENCE [LARGE SCALE GENOMIC DNA]</scope>
    <source>
        <strain evidence="2 3">LB-D12</strain>
    </source>
</reference>
<keyword evidence="3" id="KW-1185">Reference proteome</keyword>
<organism evidence="2 3">
    <name type="scientific">Flavobacterium sandaracinum</name>
    <dbReference type="NCBI Taxonomy" id="2541733"/>
    <lineage>
        <taxon>Bacteria</taxon>
        <taxon>Pseudomonadati</taxon>
        <taxon>Bacteroidota</taxon>
        <taxon>Flavobacteriia</taxon>
        <taxon>Flavobacteriales</taxon>
        <taxon>Flavobacteriaceae</taxon>
        <taxon>Flavobacterium</taxon>
    </lineage>
</organism>
<protein>
    <submittedName>
        <fullName evidence="2">Uncharacterized protein</fullName>
    </submittedName>
</protein>
<name>A0A4R5CRW7_9FLAO</name>
<keyword evidence="1" id="KW-0472">Membrane</keyword>